<feature type="domain" description="Doubled CXXCH motif" evidence="3">
    <location>
        <begin position="99"/>
        <end position="138"/>
    </location>
</feature>
<dbReference type="PANTHER" id="PTHR35038">
    <property type="entry name" value="DISSIMILATORY SULFITE REDUCTASE SIRA"/>
    <property type="match status" value="1"/>
</dbReference>
<accession>A0AAW4L1V5</accession>
<feature type="domain" description="Doubled CXXCH motif" evidence="3">
    <location>
        <begin position="146"/>
        <end position="185"/>
    </location>
</feature>
<dbReference type="InterPro" id="IPR036280">
    <property type="entry name" value="Multihaem_cyt_sf"/>
</dbReference>
<evidence type="ECO:0000259" key="3">
    <source>
        <dbReference type="Pfam" id="PF09699"/>
    </source>
</evidence>
<dbReference type="InterPro" id="IPR010177">
    <property type="entry name" value="Paired_CXXCH_1"/>
</dbReference>
<dbReference type="NCBIfam" id="TIGR01905">
    <property type="entry name" value="paired_CXXCH_1"/>
    <property type="match status" value="4"/>
</dbReference>
<dbReference type="InterPro" id="IPR051829">
    <property type="entry name" value="Multiheme_Cytochr_ET"/>
</dbReference>
<proteinExistence type="predicted"/>
<gene>
    <name evidence="4" type="ORF">KI809_04140</name>
</gene>
<dbReference type="EMBL" id="JAHCVJ010000001">
    <property type="protein sequence ID" value="MBT0663485.1"/>
    <property type="molecule type" value="Genomic_DNA"/>
</dbReference>
<keyword evidence="1 2" id="KW-0732">Signal</keyword>
<dbReference type="GO" id="GO:0016491">
    <property type="term" value="F:oxidoreductase activity"/>
    <property type="evidence" value="ECO:0007669"/>
    <property type="project" value="TreeGrafter"/>
</dbReference>
<dbReference type="Gene3D" id="1.10.1130.10">
    <property type="entry name" value="Flavocytochrome C3, Chain A"/>
    <property type="match status" value="1"/>
</dbReference>
<dbReference type="PANTHER" id="PTHR35038:SF6">
    <property type="entry name" value="SURFACE LOCALIZED DECAHEME CYTOCHROME C LIPOPROTEIN"/>
    <property type="match status" value="1"/>
</dbReference>
<reference evidence="4 5" key="1">
    <citation type="submission" date="2021-05" db="EMBL/GenBank/DDBJ databases">
        <title>The draft genome of Geobacter pelophilus DSM 12255.</title>
        <authorList>
            <person name="Xu Z."/>
            <person name="Masuda Y."/>
            <person name="Itoh H."/>
            <person name="Senoo K."/>
        </authorList>
    </citation>
    <scope>NUCLEOTIDE SEQUENCE [LARGE SCALE GENOMIC DNA]</scope>
    <source>
        <strain evidence="4 5">DSM 12255</strain>
    </source>
</reference>
<keyword evidence="5" id="KW-1185">Reference proteome</keyword>
<name>A0AAW4L1V5_9BACT</name>
<sequence length="326" mass="34765">MKINYRFLNTAATAAMILMVSQLFPGAASAADKPCHSCHASKVTGAVPHPPVAEKDCKACHNSEGGNHQRQKGLFGVKKQGAALCYECHDNLAKEKSVHAPVKEGDCTGCHAPHHSPYKKLLKVALADLCFECHEKAKFSGKKFPHPPVVSGSCSDCHLPHQSPLAKLVKAGKVPLCYECHDAEMAKGKSVHAPVAENDCAGCHEPHGGVLAKFLKGNYPVVPETAFSEDAYSLCLSCHEKKAFTEDEINSATGFRDGKTNLHALHVKGASLSCRACHSVHAAPQEKLLNNATKAKNGSEILLNVTVTGAGGSCKMTCHSPSNYKR</sequence>
<evidence type="ECO:0000313" key="4">
    <source>
        <dbReference type="EMBL" id="MBT0663485.1"/>
    </source>
</evidence>
<dbReference type="Gene3D" id="3.90.10.10">
    <property type="entry name" value="Cytochrome C3"/>
    <property type="match status" value="1"/>
</dbReference>
<dbReference type="Pfam" id="PF09699">
    <property type="entry name" value="Paired_CXXCH_1"/>
    <property type="match status" value="4"/>
</dbReference>
<feature type="signal peptide" evidence="2">
    <location>
        <begin position="1"/>
        <end position="30"/>
    </location>
</feature>
<comment type="caution">
    <text evidence="4">The sequence shown here is derived from an EMBL/GenBank/DDBJ whole genome shotgun (WGS) entry which is preliminary data.</text>
</comment>
<evidence type="ECO:0000313" key="5">
    <source>
        <dbReference type="Proteomes" id="UP000811899"/>
    </source>
</evidence>
<dbReference type="Proteomes" id="UP000811899">
    <property type="component" value="Unassembled WGS sequence"/>
</dbReference>
<dbReference type="SUPFAM" id="SSF48695">
    <property type="entry name" value="Multiheme cytochromes"/>
    <property type="match status" value="1"/>
</dbReference>
<organism evidence="4 5">
    <name type="scientific">Geoanaerobacter pelophilus</name>
    <dbReference type="NCBI Taxonomy" id="60036"/>
    <lineage>
        <taxon>Bacteria</taxon>
        <taxon>Pseudomonadati</taxon>
        <taxon>Thermodesulfobacteriota</taxon>
        <taxon>Desulfuromonadia</taxon>
        <taxon>Geobacterales</taxon>
        <taxon>Geobacteraceae</taxon>
        <taxon>Geoanaerobacter</taxon>
    </lineage>
</organism>
<protein>
    <submittedName>
        <fullName evidence="4">Cytochrome C</fullName>
    </submittedName>
</protein>
<dbReference type="AlphaFoldDB" id="A0AAW4L1V5"/>
<feature type="domain" description="Doubled CXXCH motif" evidence="3">
    <location>
        <begin position="49"/>
        <end position="93"/>
    </location>
</feature>
<evidence type="ECO:0000256" key="1">
    <source>
        <dbReference type="ARBA" id="ARBA00022729"/>
    </source>
</evidence>
<feature type="domain" description="Doubled CXXCH motif" evidence="3">
    <location>
        <begin position="192"/>
        <end position="243"/>
    </location>
</feature>
<dbReference type="RefSeq" id="WP_214170223.1">
    <property type="nucleotide sequence ID" value="NZ_JAHCVJ010000001.1"/>
</dbReference>
<evidence type="ECO:0000256" key="2">
    <source>
        <dbReference type="SAM" id="SignalP"/>
    </source>
</evidence>
<feature type="chain" id="PRO_5043363591" evidence="2">
    <location>
        <begin position="31"/>
        <end position="326"/>
    </location>
</feature>